<evidence type="ECO:0000313" key="3">
    <source>
        <dbReference type="EMBL" id="BAD20124.1"/>
    </source>
</evidence>
<dbReference type="AlphaFoldDB" id="Q6K234"/>
<proteinExistence type="predicted"/>
<reference evidence="3" key="2">
    <citation type="submission" date="2003-01" db="EMBL/GenBank/DDBJ databases">
        <title>Oryza sativa nipponbare(GA3) genomic DNA, chromosome 2, BAC clone:B1178F07.</title>
        <authorList>
            <person name="Sasaki T."/>
            <person name="Matsumoto T."/>
            <person name="Katayose Y."/>
        </authorList>
    </citation>
    <scope>NUCLEOTIDE SEQUENCE</scope>
</reference>
<accession>Q6K234</accession>
<protein>
    <submittedName>
        <fullName evidence="3">Uncharacterized protein</fullName>
    </submittedName>
</protein>
<name>Q6K234_ORYSJ</name>
<dbReference type="EMBL" id="AP005803">
    <property type="protein sequence ID" value="BAD20078.1"/>
    <property type="molecule type" value="Genomic_DNA"/>
</dbReference>
<reference evidence="4" key="4">
    <citation type="journal article" date="2008" name="Nucleic Acids Res.">
        <title>The rice annotation project database (RAP-DB): 2008 update.</title>
        <authorList>
            <consortium name="The rice annotation project (RAP)"/>
        </authorList>
    </citation>
    <scope>GENOME REANNOTATION</scope>
    <source>
        <strain evidence="4">cv. Nipponbare</strain>
    </source>
</reference>
<gene>
    <name evidence="3" type="ORF">B1178F07.26</name>
    <name evidence="2" type="ORF">OSJNBa0060K08.36</name>
</gene>
<keyword evidence="1" id="KW-0472">Membrane</keyword>
<keyword evidence="1" id="KW-1133">Transmembrane helix</keyword>
<evidence type="ECO:0000313" key="4">
    <source>
        <dbReference type="Proteomes" id="UP000000763"/>
    </source>
</evidence>
<dbReference type="EMBL" id="AP006160">
    <property type="protein sequence ID" value="BAD20124.1"/>
    <property type="molecule type" value="Genomic_DNA"/>
</dbReference>
<feature type="transmembrane region" description="Helical" evidence="1">
    <location>
        <begin position="49"/>
        <end position="74"/>
    </location>
</feature>
<evidence type="ECO:0000313" key="2">
    <source>
        <dbReference type="EMBL" id="BAD20078.1"/>
    </source>
</evidence>
<organism evidence="3 4">
    <name type="scientific">Oryza sativa subsp. japonica</name>
    <name type="common">Rice</name>
    <dbReference type="NCBI Taxonomy" id="39947"/>
    <lineage>
        <taxon>Eukaryota</taxon>
        <taxon>Viridiplantae</taxon>
        <taxon>Streptophyta</taxon>
        <taxon>Embryophyta</taxon>
        <taxon>Tracheophyta</taxon>
        <taxon>Spermatophyta</taxon>
        <taxon>Magnoliopsida</taxon>
        <taxon>Liliopsida</taxon>
        <taxon>Poales</taxon>
        <taxon>Poaceae</taxon>
        <taxon>BOP clade</taxon>
        <taxon>Oryzoideae</taxon>
        <taxon>Oryzeae</taxon>
        <taxon>Oryzinae</taxon>
        <taxon>Oryza</taxon>
        <taxon>Oryza sativa</taxon>
    </lineage>
</organism>
<sequence length="80" mass="8435">MPCQWSSLRGGRKKKPKKKTFVGYSAARFQCEIVSQLSAGGGVAEAAEAVVVTLAGLLGFCFCLGARVSIWLLCNAQLVG</sequence>
<dbReference type="Proteomes" id="UP000000763">
    <property type="component" value="Chromosome 2"/>
</dbReference>
<reference evidence="2" key="1">
    <citation type="submission" date="2002-10" db="EMBL/GenBank/DDBJ databases">
        <title>Oryza sativa nipponbare(GA3) genomic DNA, chromosome 2, BAC clone:OSJNBa0060K08.</title>
        <authorList>
            <person name="Sasaki T."/>
            <person name="Matsumoto T."/>
            <person name="Katayose Y."/>
        </authorList>
    </citation>
    <scope>NUCLEOTIDE SEQUENCE</scope>
</reference>
<evidence type="ECO:0000256" key="1">
    <source>
        <dbReference type="SAM" id="Phobius"/>
    </source>
</evidence>
<reference evidence="4" key="3">
    <citation type="journal article" date="2005" name="Nature">
        <title>The map-based sequence of the rice genome.</title>
        <authorList>
            <consortium name="International rice genome sequencing project (IRGSP)"/>
            <person name="Matsumoto T."/>
            <person name="Wu J."/>
            <person name="Kanamori H."/>
            <person name="Katayose Y."/>
            <person name="Fujisawa M."/>
            <person name="Namiki N."/>
            <person name="Mizuno H."/>
            <person name="Yamamoto K."/>
            <person name="Antonio B.A."/>
            <person name="Baba T."/>
            <person name="Sakata K."/>
            <person name="Nagamura Y."/>
            <person name="Aoki H."/>
            <person name="Arikawa K."/>
            <person name="Arita K."/>
            <person name="Bito T."/>
            <person name="Chiden Y."/>
            <person name="Fujitsuka N."/>
            <person name="Fukunaka R."/>
            <person name="Hamada M."/>
            <person name="Harada C."/>
            <person name="Hayashi A."/>
            <person name="Hijishita S."/>
            <person name="Honda M."/>
            <person name="Hosokawa S."/>
            <person name="Ichikawa Y."/>
            <person name="Idonuma A."/>
            <person name="Iijima M."/>
            <person name="Ikeda M."/>
            <person name="Ikeno M."/>
            <person name="Ito K."/>
            <person name="Ito S."/>
            <person name="Ito T."/>
            <person name="Ito Y."/>
            <person name="Ito Y."/>
            <person name="Iwabuchi A."/>
            <person name="Kamiya K."/>
            <person name="Karasawa W."/>
            <person name="Kurita K."/>
            <person name="Katagiri S."/>
            <person name="Kikuta A."/>
            <person name="Kobayashi H."/>
            <person name="Kobayashi N."/>
            <person name="Machita K."/>
            <person name="Maehara T."/>
            <person name="Masukawa M."/>
            <person name="Mizubayashi T."/>
            <person name="Mukai Y."/>
            <person name="Nagasaki H."/>
            <person name="Nagata Y."/>
            <person name="Naito S."/>
            <person name="Nakashima M."/>
            <person name="Nakama Y."/>
            <person name="Nakamichi Y."/>
            <person name="Nakamura M."/>
            <person name="Meguro A."/>
            <person name="Negishi M."/>
            <person name="Ohta I."/>
            <person name="Ohta T."/>
            <person name="Okamoto M."/>
            <person name="Ono N."/>
            <person name="Saji S."/>
            <person name="Sakaguchi M."/>
            <person name="Sakai K."/>
            <person name="Shibata M."/>
            <person name="Shimokawa T."/>
            <person name="Song J."/>
            <person name="Takazaki Y."/>
            <person name="Terasawa K."/>
            <person name="Tsugane M."/>
            <person name="Tsuji K."/>
            <person name="Ueda S."/>
            <person name="Waki K."/>
            <person name="Yamagata H."/>
            <person name="Yamamoto M."/>
            <person name="Yamamoto S."/>
            <person name="Yamane H."/>
            <person name="Yoshiki S."/>
            <person name="Yoshihara R."/>
            <person name="Yukawa K."/>
            <person name="Zhong H."/>
            <person name="Yano M."/>
            <person name="Yuan Q."/>
            <person name="Ouyang S."/>
            <person name="Liu J."/>
            <person name="Jones K.M."/>
            <person name="Gansberger K."/>
            <person name="Moffat K."/>
            <person name="Hill J."/>
            <person name="Bera J."/>
            <person name="Fadrosh D."/>
            <person name="Jin S."/>
            <person name="Johri S."/>
            <person name="Kim M."/>
            <person name="Overton L."/>
            <person name="Reardon M."/>
            <person name="Tsitrin T."/>
            <person name="Vuong H."/>
            <person name="Weaver B."/>
            <person name="Ciecko A."/>
            <person name="Tallon L."/>
            <person name="Jackson J."/>
            <person name="Pai G."/>
            <person name="Aken S.V."/>
            <person name="Utterback T."/>
            <person name="Reidmuller S."/>
            <person name="Feldblyum T."/>
            <person name="Hsiao J."/>
            <person name="Zismann V."/>
            <person name="Iobst S."/>
            <person name="de Vazeille A.R."/>
            <person name="Buell C.R."/>
            <person name="Ying K."/>
            <person name="Li Y."/>
            <person name="Lu T."/>
            <person name="Huang Y."/>
            <person name="Zhao Q."/>
            <person name="Feng Q."/>
            <person name="Zhang L."/>
            <person name="Zhu J."/>
            <person name="Weng Q."/>
            <person name="Mu J."/>
            <person name="Lu Y."/>
            <person name="Fan D."/>
            <person name="Liu Y."/>
            <person name="Guan J."/>
            <person name="Zhang Y."/>
            <person name="Yu S."/>
            <person name="Liu X."/>
            <person name="Zhang Y."/>
            <person name="Hong G."/>
            <person name="Han B."/>
            <person name="Choisne N."/>
            <person name="Demange N."/>
            <person name="Orjeda G."/>
            <person name="Samain S."/>
            <person name="Cattolico L."/>
            <person name="Pelletier E."/>
            <person name="Couloux A."/>
            <person name="Segurens B."/>
            <person name="Wincker P."/>
            <person name="D'Hont A."/>
            <person name="Scarpelli C."/>
            <person name="Weissenbach J."/>
            <person name="Salanoubat M."/>
            <person name="Quetier F."/>
            <person name="Yu Y."/>
            <person name="Kim H.R."/>
            <person name="Rambo T."/>
            <person name="Currie J."/>
            <person name="Collura K."/>
            <person name="Luo M."/>
            <person name="Yang T."/>
            <person name="Ammiraju J.S.S."/>
            <person name="Engler F."/>
            <person name="Soderlund C."/>
            <person name="Wing R.A."/>
            <person name="Palmer L.E."/>
            <person name="de la Bastide M."/>
            <person name="Spiegel L."/>
            <person name="Nascimento L."/>
            <person name="Zutavern T."/>
            <person name="O'Shaughnessy A."/>
            <person name="Dike S."/>
            <person name="Dedhia N."/>
            <person name="Preston R."/>
            <person name="Balija V."/>
            <person name="McCombie W.R."/>
            <person name="Chow T."/>
            <person name="Chen H."/>
            <person name="Chung M."/>
            <person name="Chen C."/>
            <person name="Shaw J."/>
            <person name="Wu H."/>
            <person name="Hsiao K."/>
            <person name="Chao Y."/>
            <person name="Chu M."/>
            <person name="Cheng C."/>
            <person name="Hour A."/>
            <person name="Lee P."/>
            <person name="Lin S."/>
            <person name="Lin Y."/>
            <person name="Liou J."/>
            <person name="Liu S."/>
            <person name="Hsing Y."/>
            <person name="Raghuvanshi S."/>
            <person name="Mohanty A."/>
            <person name="Bharti A.K."/>
            <person name="Gaur A."/>
            <person name="Gupta V."/>
            <person name="Kumar D."/>
            <person name="Ravi V."/>
            <person name="Vij S."/>
            <person name="Kapur A."/>
            <person name="Khurana P."/>
            <person name="Khurana P."/>
            <person name="Khurana J.P."/>
            <person name="Tyagi A.K."/>
            <person name="Gaikwad K."/>
            <person name="Singh A."/>
            <person name="Dalal V."/>
            <person name="Srivastava S."/>
            <person name="Dixit A."/>
            <person name="Pal A.K."/>
            <person name="Ghazi I.A."/>
            <person name="Yadav M."/>
            <person name="Pandit A."/>
            <person name="Bhargava A."/>
            <person name="Sureshbabu K."/>
            <person name="Batra K."/>
            <person name="Sharma T.R."/>
            <person name="Mohapatra T."/>
            <person name="Singh N.K."/>
            <person name="Messing J."/>
            <person name="Nelson A.B."/>
            <person name="Fuks G."/>
            <person name="Kavchok S."/>
            <person name="Keizer G."/>
            <person name="Linton E."/>
            <person name="Llaca V."/>
            <person name="Song R."/>
            <person name="Tanyolac B."/>
            <person name="Young S."/>
            <person name="Ho-Il K."/>
            <person name="Hahn J.H."/>
            <person name="Sangsakoo G."/>
            <person name="Vanavichit A."/>
            <person name="de Mattos Luiz.A.T."/>
            <person name="Zimmer P.D."/>
            <person name="Malone G."/>
            <person name="Dellagostin O."/>
            <person name="de Oliveira A.C."/>
            <person name="Bevan M."/>
            <person name="Bancroft I."/>
            <person name="Minx P."/>
            <person name="Cordum H."/>
            <person name="Wilson R."/>
            <person name="Cheng Z."/>
            <person name="Jin W."/>
            <person name="Jiang J."/>
            <person name="Leong S.A."/>
            <person name="Iwama H."/>
            <person name="Gojobori T."/>
            <person name="Itoh T."/>
            <person name="Niimura Y."/>
            <person name="Fujii Y."/>
            <person name="Habara T."/>
            <person name="Sakai H."/>
            <person name="Sato Y."/>
            <person name="Wilson G."/>
            <person name="Kumar K."/>
            <person name="McCouch S."/>
            <person name="Juretic N."/>
            <person name="Hoen D."/>
            <person name="Wright S."/>
            <person name="Bruskiewich R."/>
            <person name="Bureau T."/>
            <person name="Miyao A."/>
            <person name="Hirochika H."/>
            <person name="Nishikawa T."/>
            <person name="Kadowaki K."/>
            <person name="Sugiura M."/>
            <person name="Burr B."/>
            <person name="Sasaki T."/>
        </authorList>
    </citation>
    <scope>NUCLEOTIDE SEQUENCE [LARGE SCALE GENOMIC DNA]</scope>
    <source>
        <strain evidence="4">cv. Nipponbare</strain>
    </source>
</reference>
<keyword evidence="1" id="KW-0812">Transmembrane</keyword>